<name>A0ABN9RZR0_9DINO</name>
<dbReference type="InterPro" id="IPR002885">
    <property type="entry name" value="PPR_rpt"/>
</dbReference>
<proteinExistence type="predicted"/>
<feature type="repeat" description="PPR" evidence="2">
    <location>
        <begin position="143"/>
        <end position="177"/>
    </location>
</feature>
<protein>
    <recommendedName>
        <fullName evidence="6">Pentatricopeptide repeat-containing protein</fullName>
    </recommendedName>
</protein>
<accession>A0ABN9RZR0</accession>
<evidence type="ECO:0008006" key="6">
    <source>
        <dbReference type="Google" id="ProtNLM"/>
    </source>
</evidence>
<evidence type="ECO:0000256" key="1">
    <source>
        <dbReference type="ARBA" id="ARBA00022737"/>
    </source>
</evidence>
<keyword evidence="5" id="KW-1185">Reference proteome</keyword>
<dbReference type="PANTHER" id="PTHR47447:SF17">
    <property type="entry name" value="OS12G0638900 PROTEIN"/>
    <property type="match status" value="1"/>
</dbReference>
<dbReference type="PROSITE" id="PS51375">
    <property type="entry name" value="PPR"/>
    <property type="match status" value="1"/>
</dbReference>
<dbReference type="Gene3D" id="1.25.40.10">
    <property type="entry name" value="Tetratricopeptide repeat domain"/>
    <property type="match status" value="1"/>
</dbReference>
<comment type="caution">
    <text evidence="4">The sequence shown here is derived from an EMBL/GenBank/DDBJ whole genome shotgun (WGS) entry which is preliminary data.</text>
</comment>
<evidence type="ECO:0000313" key="4">
    <source>
        <dbReference type="EMBL" id="CAK0824928.1"/>
    </source>
</evidence>
<dbReference type="InterPro" id="IPR011990">
    <property type="entry name" value="TPR-like_helical_dom_sf"/>
</dbReference>
<dbReference type="NCBIfam" id="TIGR00756">
    <property type="entry name" value="PPR"/>
    <property type="match status" value="1"/>
</dbReference>
<dbReference type="PANTHER" id="PTHR47447">
    <property type="entry name" value="OS03G0856100 PROTEIN"/>
    <property type="match status" value="1"/>
</dbReference>
<keyword evidence="3" id="KW-1133">Transmembrane helix</keyword>
<feature type="transmembrane region" description="Helical" evidence="3">
    <location>
        <begin position="216"/>
        <end position="237"/>
    </location>
</feature>
<evidence type="ECO:0000256" key="2">
    <source>
        <dbReference type="PROSITE-ProRule" id="PRU00708"/>
    </source>
</evidence>
<sequence length="240" mass="25946">MSFFQLQRWDQRVRESRAMAAGAGASQRDAGGEAQAKYNHLRRGDQCVRKGRAVAASFGAARRDAGGDAGAQCHHLQRWDQRVREGRAVAASSGAARRDAAGELGARPLIMYNAGISACEKGEQWQRSIALLSEMLNAKLVPDVITYSAGISACVKGVQWQRALALLREMCEAKLEPDAILYGAGISACEKRRAVGAGCDSAQRDNVGGEAAAQCYMLYCFVCVNMFFSVILIAVVFHRI</sequence>
<dbReference type="Pfam" id="PF13812">
    <property type="entry name" value="PPR_3"/>
    <property type="match status" value="1"/>
</dbReference>
<keyword evidence="3" id="KW-0812">Transmembrane</keyword>
<evidence type="ECO:0000313" key="5">
    <source>
        <dbReference type="Proteomes" id="UP001189429"/>
    </source>
</evidence>
<keyword evidence="1" id="KW-0677">Repeat</keyword>
<dbReference type="Proteomes" id="UP001189429">
    <property type="component" value="Unassembled WGS sequence"/>
</dbReference>
<keyword evidence="3" id="KW-0472">Membrane</keyword>
<evidence type="ECO:0000256" key="3">
    <source>
        <dbReference type="SAM" id="Phobius"/>
    </source>
</evidence>
<gene>
    <name evidence="4" type="ORF">PCOR1329_LOCUS25193</name>
</gene>
<reference evidence="4" key="1">
    <citation type="submission" date="2023-10" db="EMBL/GenBank/DDBJ databases">
        <authorList>
            <person name="Chen Y."/>
            <person name="Shah S."/>
            <person name="Dougan E. K."/>
            <person name="Thang M."/>
            <person name="Chan C."/>
        </authorList>
    </citation>
    <scope>NUCLEOTIDE SEQUENCE [LARGE SCALE GENOMIC DNA]</scope>
</reference>
<organism evidence="4 5">
    <name type="scientific">Prorocentrum cordatum</name>
    <dbReference type="NCBI Taxonomy" id="2364126"/>
    <lineage>
        <taxon>Eukaryota</taxon>
        <taxon>Sar</taxon>
        <taxon>Alveolata</taxon>
        <taxon>Dinophyceae</taxon>
        <taxon>Prorocentrales</taxon>
        <taxon>Prorocentraceae</taxon>
        <taxon>Prorocentrum</taxon>
    </lineage>
</organism>
<dbReference type="EMBL" id="CAUYUJ010008779">
    <property type="protein sequence ID" value="CAK0824928.1"/>
    <property type="molecule type" value="Genomic_DNA"/>
</dbReference>